<organism evidence="5 6">
    <name type="scientific">Pseudomonas folii</name>
    <dbReference type="NCBI Taxonomy" id="2762593"/>
    <lineage>
        <taxon>Bacteria</taxon>
        <taxon>Pseudomonadati</taxon>
        <taxon>Pseudomonadota</taxon>
        <taxon>Gammaproteobacteria</taxon>
        <taxon>Pseudomonadales</taxon>
        <taxon>Pseudomonadaceae</taxon>
        <taxon>Pseudomonas</taxon>
    </lineage>
</organism>
<dbReference type="InterPro" id="IPR037026">
    <property type="entry name" value="Vgr_OB-fold_dom_sf"/>
</dbReference>
<dbReference type="Pfam" id="PF05954">
    <property type="entry name" value="Phage_GPD"/>
    <property type="match status" value="1"/>
</dbReference>
<evidence type="ECO:0000313" key="5">
    <source>
        <dbReference type="EMBL" id="MBC3948675.1"/>
    </source>
</evidence>
<dbReference type="Gene3D" id="4.10.180.10">
    <property type="match status" value="2"/>
</dbReference>
<sequence length="848" mass="94520">MLNKLTAFFDHSRHKLSVADLDATLDVLTFEGEESLSQPFKYTVEFTCVEQDIAAEQILGQYATFSLHAAPYKAPLKYTYSSEEAKKEKLKLTQRTLYGVITGFKRLSSSNDEARYEITLQPRLALLDKGKQYRIYQHQSVPEIVESIFRSRHGFLGQDFYFKLAREYPKRDQVMQYGESDLAFISRLLAEVGIWYHFRSDERLKIGVVELRDDQRHYQFDVQLPLREQSGFTSNGEDSVWLLQTSHAVVEKNINFRAYYHRDANAWLNGEVDQTRGDKTTYGEAYHYAEPYTVLGDSLAHDEDLESESGFFYARLRHERYLNDQTRLAGVSSSATLELGQVLNISGGAPLAFKPGAVLTRLITRAARDSSLETLFEAIPYSETVCFRPPLHAKPQIAGTVPARVTSPKLGDIYAEVDMEGRYRVNFLFDRDEWKTGQESMWLRLARPYSGDKHGLHLPLIAGTEVAIAFEQGDPDRPYIAHALHDNHRPDHVTLDKRDYTRNVLRTPSNNKLRMEDLRGSEHIKLSTEHSGKSQLNLGHLVDAHKQKRGEGFELRTDGWGAIRGGKGLFISADGQPKAQGQALEMNAAVAQLNEALQLVHSLAQSAEISGALAADIQSQESLKNALVSLKEAGLVASAPAGIALTTPKNIQLSAGQSIAGTAGDSADFSVFKRFSVAAGDAISMFAYKVGLKFIAARGPVEIEAQSDAMTLQADKALTLNSINGEITLNAEMGITLVSRGAYIKLKDGSIEIGAPGDVRIKNDKIVWGGSASLEKAMKPMVLEDPVYKYSMSGGYKVKDLDHNVPRVHRPYRIETNDGRVFHGVTDENGDTQVHYGLEPQNSELFFE</sequence>
<dbReference type="Pfam" id="PF04717">
    <property type="entry name" value="Phage_base_V"/>
    <property type="match status" value="1"/>
</dbReference>
<comment type="caution">
    <text evidence="5">The sequence shown here is derived from an EMBL/GenBank/DDBJ whole genome shotgun (WGS) entry which is preliminary data.</text>
</comment>
<accession>A0ABR7AUT4</accession>
<dbReference type="Pfam" id="PF13296">
    <property type="entry name" value="T6SS_Vgr"/>
    <property type="match status" value="1"/>
</dbReference>
<dbReference type="InterPro" id="IPR028244">
    <property type="entry name" value="T6SS_Rhs_Vgr_dom"/>
</dbReference>
<dbReference type="RefSeq" id="WP_187520430.1">
    <property type="nucleotide sequence ID" value="NZ_JACONW010000006.1"/>
</dbReference>
<name>A0ABR7AUT4_9PSED</name>
<reference evidence="5 6" key="1">
    <citation type="submission" date="2020-08" db="EMBL/GenBank/DDBJ databases">
        <title>Putative novel bacterial strains isolated from necrotic wheat leaf tissues caused by Xanthomonas translucens.</title>
        <authorList>
            <person name="Tambong J.T."/>
        </authorList>
    </citation>
    <scope>NUCLEOTIDE SEQUENCE [LARGE SCALE GENOMIC DNA]</scope>
    <source>
        <strain evidence="5 6">DOAB 1069</strain>
    </source>
</reference>
<dbReference type="NCBIfam" id="TIGR03361">
    <property type="entry name" value="VI_Rhs_Vgr"/>
    <property type="match status" value="1"/>
</dbReference>
<evidence type="ECO:0000256" key="1">
    <source>
        <dbReference type="ARBA" id="ARBA00005558"/>
    </source>
</evidence>
<feature type="domain" description="DUF2345" evidence="3">
    <location>
        <begin position="625"/>
        <end position="770"/>
    </location>
</feature>
<dbReference type="Gene3D" id="3.55.50.10">
    <property type="entry name" value="Baseplate protein-like domains"/>
    <property type="match status" value="1"/>
</dbReference>
<evidence type="ECO:0000259" key="2">
    <source>
        <dbReference type="Pfam" id="PF04717"/>
    </source>
</evidence>
<evidence type="ECO:0000259" key="4">
    <source>
        <dbReference type="Pfam" id="PF13296"/>
    </source>
</evidence>
<protein>
    <submittedName>
        <fullName evidence="5">Type VI secretion system tip protein VgrG</fullName>
    </submittedName>
</protein>
<evidence type="ECO:0000313" key="6">
    <source>
        <dbReference type="Proteomes" id="UP000651852"/>
    </source>
</evidence>
<dbReference type="Gene3D" id="2.30.110.50">
    <property type="match status" value="1"/>
</dbReference>
<proteinExistence type="inferred from homology"/>
<dbReference type="InterPro" id="IPR017847">
    <property type="entry name" value="T6SS_RhsGE_Vgr_subset"/>
</dbReference>
<dbReference type="SUPFAM" id="SSF69255">
    <property type="entry name" value="gp5 N-terminal domain-like"/>
    <property type="match status" value="1"/>
</dbReference>
<feature type="domain" description="Gp5/Type VI secretion system Vgr protein OB-fold" evidence="2">
    <location>
        <begin position="415"/>
        <end position="484"/>
    </location>
</feature>
<gene>
    <name evidence="5" type="primary">vgrG</name>
    <name evidence="5" type="ORF">H8S59_02700</name>
</gene>
<dbReference type="Pfam" id="PF10106">
    <property type="entry name" value="DUF2345"/>
    <property type="match status" value="1"/>
</dbReference>
<dbReference type="Gene3D" id="2.40.50.230">
    <property type="entry name" value="Gp5 N-terminal domain"/>
    <property type="match status" value="1"/>
</dbReference>
<keyword evidence="6" id="KW-1185">Reference proteome</keyword>
<comment type="similarity">
    <text evidence="1">Belongs to the VgrG protein family.</text>
</comment>
<dbReference type="InterPro" id="IPR006533">
    <property type="entry name" value="T6SS_Vgr_RhsGE"/>
</dbReference>
<dbReference type="EMBL" id="JACONW010000006">
    <property type="protein sequence ID" value="MBC3948675.1"/>
    <property type="molecule type" value="Genomic_DNA"/>
</dbReference>
<evidence type="ECO:0000259" key="3">
    <source>
        <dbReference type="Pfam" id="PF10106"/>
    </source>
</evidence>
<dbReference type="SUPFAM" id="SSF69279">
    <property type="entry name" value="Phage tail proteins"/>
    <property type="match status" value="2"/>
</dbReference>
<dbReference type="Proteomes" id="UP000651852">
    <property type="component" value="Unassembled WGS sequence"/>
</dbReference>
<dbReference type="InterPro" id="IPR006531">
    <property type="entry name" value="Gp5/Vgr_OB"/>
</dbReference>
<dbReference type="InterPro" id="IPR018769">
    <property type="entry name" value="VgrG2_DUF2345"/>
</dbReference>
<feature type="domain" description="Putative type VI secretion system Rhs element associated Vgr" evidence="4">
    <location>
        <begin position="506"/>
        <end position="607"/>
    </location>
</feature>
<dbReference type="NCBIfam" id="TIGR01646">
    <property type="entry name" value="vgr_GE"/>
    <property type="match status" value="1"/>
</dbReference>